<proteinExistence type="predicted"/>
<dbReference type="Proteomes" id="UP000478052">
    <property type="component" value="Unassembled WGS sequence"/>
</dbReference>
<name>A0A6G0XLA0_APHCR</name>
<protein>
    <submittedName>
        <fullName evidence="1">CGG triplet repeat-binding protein 1</fullName>
    </submittedName>
</protein>
<reference evidence="1 2" key="1">
    <citation type="submission" date="2019-08" db="EMBL/GenBank/DDBJ databases">
        <title>Whole genome of Aphis craccivora.</title>
        <authorList>
            <person name="Voronova N.V."/>
            <person name="Shulinski R.S."/>
            <person name="Bandarenka Y.V."/>
            <person name="Zhorov D.G."/>
            <person name="Warner D."/>
        </authorList>
    </citation>
    <scope>NUCLEOTIDE SEQUENCE [LARGE SCALE GENOMIC DNA]</scope>
    <source>
        <strain evidence="1">180601</strain>
        <tissue evidence="1">Whole Body</tissue>
    </source>
</reference>
<accession>A0A6G0XLA0</accession>
<organism evidence="1 2">
    <name type="scientific">Aphis craccivora</name>
    <name type="common">Cowpea aphid</name>
    <dbReference type="NCBI Taxonomy" id="307492"/>
    <lineage>
        <taxon>Eukaryota</taxon>
        <taxon>Metazoa</taxon>
        <taxon>Ecdysozoa</taxon>
        <taxon>Arthropoda</taxon>
        <taxon>Hexapoda</taxon>
        <taxon>Insecta</taxon>
        <taxon>Pterygota</taxon>
        <taxon>Neoptera</taxon>
        <taxon>Paraneoptera</taxon>
        <taxon>Hemiptera</taxon>
        <taxon>Sternorrhyncha</taxon>
        <taxon>Aphidomorpha</taxon>
        <taxon>Aphidoidea</taxon>
        <taxon>Aphididae</taxon>
        <taxon>Aphidini</taxon>
        <taxon>Aphis</taxon>
        <taxon>Aphis</taxon>
    </lineage>
</organism>
<evidence type="ECO:0000313" key="1">
    <source>
        <dbReference type="EMBL" id="KAF0741205.1"/>
    </source>
</evidence>
<keyword evidence="2" id="KW-1185">Reference proteome</keyword>
<sequence length="171" mass="19416">MVIDMLDESDAESIKKCKQILKSNNLEANLIFIMSNYGFLSTSITRLETQGVTLTESIKIIKSTKEHIHSAKIERSAQAKAFDDKIKKVLKKNVEFDQLQKISNILNGQNESMEGLPADISSSDLPLFKFAPINSVDVERSFSKYKNILADNRRSFTFSNLRKYFIVQCNA</sequence>
<dbReference type="OrthoDB" id="6625958at2759"/>
<dbReference type="AlphaFoldDB" id="A0A6G0XLA0"/>
<gene>
    <name evidence="1" type="ORF">FWK35_00020490</name>
</gene>
<comment type="caution">
    <text evidence="1">The sequence shown here is derived from an EMBL/GenBank/DDBJ whole genome shotgun (WGS) entry which is preliminary data.</text>
</comment>
<dbReference type="EMBL" id="VUJU01007731">
    <property type="protein sequence ID" value="KAF0741205.1"/>
    <property type="molecule type" value="Genomic_DNA"/>
</dbReference>
<evidence type="ECO:0000313" key="2">
    <source>
        <dbReference type="Proteomes" id="UP000478052"/>
    </source>
</evidence>